<feature type="compositionally biased region" description="Basic residues" evidence="6">
    <location>
        <begin position="571"/>
        <end position="592"/>
    </location>
</feature>
<evidence type="ECO:0000256" key="3">
    <source>
        <dbReference type="ARBA" id="ARBA00023163"/>
    </source>
</evidence>
<dbReference type="InterPro" id="IPR036600">
    <property type="entry name" value="PAH_sf"/>
</dbReference>
<name>A0AAV4DPQ9_9GAST</name>
<keyword evidence="8" id="KW-1185">Reference proteome</keyword>
<dbReference type="PROSITE" id="PS51477">
    <property type="entry name" value="PAH"/>
    <property type="match status" value="1"/>
</dbReference>
<evidence type="ECO:0000256" key="6">
    <source>
        <dbReference type="SAM" id="MobiDB-lite"/>
    </source>
</evidence>
<feature type="compositionally biased region" description="Polar residues" evidence="6">
    <location>
        <begin position="661"/>
        <end position="678"/>
    </location>
</feature>
<dbReference type="Pfam" id="PF02671">
    <property type="entry name" value="PAH"/>
    <property type="match status" value="1"/>
</dbReference>
<organism evidence="7 8">
    <name type="scientific">Plakobranchus ocellatus</name>
    <dbReference type="NCBI Taxonomy" id="259542"/>
    <lineage>
        <taxon>Eukaryota</taxon>
        <taxon>Metazoa</taxon>
        <taxon>Spiralia</taxon>
        <taxon>Lophotrochozoa</taxon>
        <taxon>Mollusca</taxon>
        <taxon>Gastropoda</taxon>
        <taxon>Heterobranchia</taxon>
        <taxon>Euthyneura</taxon>
        <taxon>Panpulmonata</taxon>
        <taxon>Sacoglossa</taxon>
        <taxon>Placobranchoidea</taxon>
        <taxon>Plakobranchidae</taxon>
        <taxon>Plakobranchus</taxon>
    </lineage>
</organism>
<comment type="subcellular location">
    <subcellularLocation>
        <location evidence="1 5">Nucleus</location>
    </subcellularLocation>
</comment>
<dbReference type="InterPro" id="IPR003822">
    <property type="entry name" value="PAH"/>
</dbReference>
<accession>A0AAV4DPQ9</accession>
<evidence type="ECO:0000256" key="4">
    <source>
        <dbReference type="ARBA" id="ARBA00023242"/>
    </source>
</evidence>
<dbReference type="EMBL" id="BLXT01008183">
    <property type="protein sequence ID" value="GFO46303.1"/>
    <property type="molecule type" value="Genomic_DNA"/>
</dbReference>
<dbReference type="GO" id="GO:0005634">
    <property type="term" value="C:nucleus"/>
    <property type="evidence" value="ECO:0007669"/>
    <property type="project" value="UniProtKB-SubCell"/>
</dbReference>
<comment type="caution">
    <text evidence="7">The sequence shown here is derived from an EMBL/GenBank/DDBJ whole genome shotgun (WGS) entry which is preliminary data.</text>
</comment>
<protein>
    <submittedName>
        <fullName evidence="7">Gon-4-like protein</fullName>
    </submittedName>
</protein>
<feature type="compositionally biased region" description="Basic and acidic residues" evidence="6">
    <location>
        <begin position="620"/>
        <end position="632"/>
    </location>
</feature>
<dbReference type="PANTHER" id="PTHR16088:SF3">
    <property type="entry name" value="GON-4-LIKE PROTEIN"/>
    <property type="match status" value="1"/>
</dbReference>
<feature type="compositionally biased region" description="Basic and acidic residues" evidence="6">
    <location>
        <begin position="593"/>
        <end position="606"/>
    </location>
</feature>
<proteinExistence type="predicted"/>
<feature type="compositionally biased region" description="Polar residues" evidence="6">
    <location>
        <begin position="712"/>
        <end position="723"/>
    </location>
</feature>
<dbReference type="Proteomes" id="UP000735302">
    <property type="component" value="Unassembled WGS sequence"/>
</dbReference>
<dbReference type="Gene3D" id="1.20.1160.11">
    <property type="entry name" value="Paired amphipathic helix"/>
    <property type="match status" value="1"/>
</dbReference>
<reference evidence="7 8" key="1">
    <citation type="journal article" date="2021" name="Elife">
        <title>Chloroplast acquisition without the gene transfer in kleptoplastic sea slugs, Plakobranchus ocellatus.</title>
        <authorList>
            <person name="Maeda T."/>
            <person name="Takahashi S."/>
            <person name="Yoshida T."/>
            <person name="Shimamura S."/>
            <person name="Takaki Y."/>
            <person name="Nagai Y."/>
            <person name="Toyoda A."/>
            <person name="Suzuki Y."/>
            <person name="Arimoto A."/>
            <person name="Ishii H."/>
            <person name="Satoh N."/>
            <person name="Nishiyama T."/>
            <person name="Hasebe M."/>
            <person name="Maruyama T."/>
            <person name="Minagawa J."/>
            <person name="Obokata J."/>
            <person name="Shigenobu S."/>
        </authorList>
    </citation>
    <scope>NUCLEOTIDE SEQUENCE [LARGE SCALE GENOMIC DNA]</scope>
</reference>
<feature type="compositionally biased region" description="Low complexity" evidence="6">
    <location>
        <begin position="19"/>
        <end position="38"/>
    </location>
</feature>
<sequence length="805" mass="89985">MASLEMNQTPATTTTGQDSSSSVHKSVPSPTAPSASTTKSGKIGLDTDSAAVSPAHKNLKRAPEQSPTKLKTLAPKSLFTESVEYIPLPKISKKKAHQNHVIRPILPKPYIYGQKLSSPTKTAAMMLKKRATLVCQHRSPVKILPKRPSIETLPVPPTFSRVFTRSQGSKGKVNVPPKQQDSPPKENVQVELAPDNSVETGSGTGEIVVDSGPAIQAQGEVEEIEKDEDQMQLEDLMAACTTIRYDPKKSTQSQESDIKSKTQKRKDICLSLLEEDILETDPKKDERDTEYAKDYFNRVKHVLQDDPDRFHQFLTILHEMNKGNSNPATLYGDIAAILHDHQDLVEDFASFLLSHQAVECGCFGSYFQYQQLREFLRKLEIYCEKTSTPFQRTLKVLSKWLTLNQEADGNAIPFKERVSASLKNVPGILDELFDYFLDGQLPDSQSDEFEEVDLEAANIVSGFEEITLPACKQTNNTRLCACHCHQDVEDRRLHRRTRHCFLCSLKLYNGMPVLRMSKREYRPLTVIYPHEEREKLKKAKREAAQLALAKAKAQRSGSKKDKSKSSSQKGNSKRLSVKRKQRRRVSKPRKPKSVPEDKNSDMKDDCNTEGGDLGSGPKIRCGEKTEDPHDFVTQKSSYKPTGLDLKVKDTLSVPDKHRVSQPDSSNCMTQSLPVSDSLSAFDAHPENSASENTQQSSSLEASGGHTDLDPHASQQQPKAFNNKQEGKSKCSLDKKASRSVKTSPRAEGLEQSLWTEDWDKQILLVAADDGVTETSVLKMRSLIPEKSLHELTVRAKQLLDFTKHL</sequence>
<keyword evidence="4 5" id="KW-0539">Nucleus</keyword>
<dbReference type="PANTHER" id="PTHR16088">
    <property type="entry name" value="YY1 ASSOCIATED PROTEIN-RELATED"/>
    <property type="match status" value="1"/>
</dbReference>
<keyword evidence="2" id="KW-0805">Transcription regulation</keyword>
<evidence type="ECO:0000313" key="8">
    <source>
        <dbReference type="Proteomes" id="UP000735302"/>
    </source>
</evidence>
<feature type="compositionally biased region" description="Basic and acidic residues" evidence="6">
    <location>
        <begin position="645"/>
        <end position="660"/>
    </location>
</feature>
<feature type="compositionally biased region" description="Low complexity" evidence="6">
    <location>
        <begin position="544"/>
        <end position="556"/>
    </location>
</feature>
<keyword evidence="3" id="KW-0804">Transcription</keyword>
<dbReference type="GO" id="GO:0003712">
    <property type="term" value="F:transcription coregulator activity"/>
    <property type="evidence" value="ECO:0007669"/>
    <property type="project" value="TreeGrafter"/>
</dbReference>
<evidence type="ECO:0000256" key="2">
    <source>
        <dbReference type="ARBA" id="ARBA00023015"/>
    </source>
</evidence>
<feature type="region of interest" description="Disordered" evidence="6">
    <location>
        <begin position="165"/>
        <end position="187"/>
    </location>
</feature>
<dbReference type="SUPFAM" id="SSF47762">
    <property type="entry name" value="PAH2 domain"/>
    <property type="match status" value="1"/>
</dbReference>
<gene>
    <name evidence="7" type="ORF">PoB_007280800</name>
</gene>
<feature type="compositionally biased region" description="Basic and acidic residues" evidence="6">
    <location>
        <begin position="724"/>
        <end position="736"/>
    </location>
</feature>
<evidence type="ECO:0000256" key="1">
    <source>
        <dbReference type="ARBA" id="ARBA00004123"/>
    </source>
</evidence>
<dbReference type="InterPro" id="IPR052435">
    <property type="entry name" value="YY1-Transcr_Regul"/>
</dbReference>
<feature type="region of interest" description="Disordered" evidence="6">
    <location>
        <begin position="534"/>
        <end position="750"/>
    </location>
</feature>
<feature type="region of interest" description="Disordered" evidence="6">
    <location>
        <begin position="1"/>
        <end position="70"/>
    </location>
</feature>
<feature type="compositionally biased region" description="Polar residues" evidence="6">
    <location>
        <begin position="687"/>
        <end position="700"/>
    </location>
</feature>
<dbReference type="GO" id="GO:0006355">
    <property type="term" value="P:regulation of DNA-templated transcription"/>
    <property type="evidence" value="ECO:0007669"/>
    <property type="project" value="InterPro"/>
</dbReference>
<dbReference type="AlphaFoldDB" id="A0AAV4DPQ9"/>
<evidence type="ECO:0000256" key="5">
    <source>
        <dbReference type="PROSITE-ProRule" id="PRU00810"/>
    </source>
</evidence>
<feature type="compositionally biased region" description="Polar residues" evidence="6">
    <location>
        <begin position="1"/>
        <end position="18"/>
    </location>
</feature>
<evidence type="ECO:0000313" key="7">
    <source>
        <dbReference type="EMBL" id="GFO46303.1"/>
    </source>
</evidence>